<dbReference type="KEGG" id="flh:EJ997_03835"/>
<dbReference type="Proteomes" id="UP000280344">
    <property type="component" value="Chromosome"/>
</dbReference>
<feature type="domain" description="Glucose-6-phosphate dehydrogenase assembly protein OpcA C-terminal" evidence="2">
    <location>
        <begin position="173"/>
        <end position="304"/>
    </location>
</feature>
<evidence type="ECO:0000313" key="4">
    <source>
        <dbReference type="Proteomes" id="UP000280344"/>
    </source>
</evidence>
<accession>A0A3S9PW72</accession>
<dbReference type="PANTHER" id="PTHR38658">
    <property type="entry name" value="OXPP CYCLE PROTEIN OPCA-RELATED"/>
    <property type="match status" value="1"/>
</dbReference>
<evidence type="ECO:0000313" key="3">
    <source>
        <dbReference type="EMBL" id="AZQ76606.1"/>
    </source>
</evidence>
<sequence>MEESVVILHLSSTTSADVAAELDHLRDKFGSLTLGKVLTLIVVARNNESIEAALDAADAASLSHPCRIIAYLPDTQADVNEASLGAELRVGGEAGVSEIIILRPLGGAGANPTSLLLPLLLPEAPVVVWWSEDAPANPAEHPIGRLANRRITNTIAHTNPVPLLKDLAKNYTPGDTDMSWAGCTLWRGNLAAMLDEPPFEAVESARVQGSLEHASTYLMASWLALRLDAPVTLEDSQGYGLEKITLSRASGDLVLHRKVGETTAEMIRPGRKTQRVRLETRTQENRLTEELQRMVPDISYGHVLEAFGNGIIPGC</sequence>
<dbReference type="InterPro" id="IPR046802">
    <property type="entry name" value="OpcA_G6PD_C"/>
</dbReference>
<dbReference type="InterPro" id="IPR004555">
    <property type="entry name" value="G6PDH_assembly_OpcA"/>
</dbReference>
<name>A0A3S9PW72_9ACTO</name>
<dbReference type="Pfam" id="PF20171">
    <property type="entry name" value="OpcA_G6PD_C"/>
    <property type="match status" value="1"/>
</dbReference>
<organism evidence="3 4">
    <name type="scientific">Flaviflexus ciconiae</name>
    <dbReference type="NCBI Taxonomy" id="2496867"/>
    <lineage>
        <taxon>Bacteria</taxon>
        <taxon>Bacillati</taxon>
        <taxon>Actinomycetota</taxon>
        <taxon>Actinomycetes</taxon>
        <taxon>Actinomycetales</taxon>
        <taxon>Actinomycetaceae</taxon>
        <taxon>Flaviflexus</taxon>
    </lineage>
</organism>
<dbReference type="OrthoDB" id="128564at2"/>
<dbReference type="AlphaFoldDB" id="A0A3S9PW72"/>
<dbReference type="InterPro" id="IPR046801">
    <property type="entry name" value="OpcA_G6PD_N"/>
</dbReference>
<proteinExistence type="predicted"/>
<feature type="domain" description="Glucose-6-phosphate dehydrogenase assembly protein OpcA N-terminal" evidence="1">
    <location>
        <begin position="57"/>
        <end position="168"/>
    </location>
</feature>
<dbReference type="EMBL" id="CP034593">
    <property type="protein sequence ID" value="AZQ76606.1"/>
    <property type="molecule type" value="Genomic_DNA"/>
</dbReference>
<evidence type="ECO:0000259" key="2">
    <source>
        <dbReference type="Pfam" id="PF20171"/>
    </source>
</evidence>
<reference evidence="3 4" key="1">
    <citation type="submission" date="2018-12" db="EMBL/GenBank/DDBJ databases">
        <title>Complete genome sequence of Flaviflexus sp. H23T48.</title>
        <authorList>
            <person name="Bae J.-W."/>
            <person name="Lee J.-Y."/>
        </authorList>
    </citation>
    <scope>NUCLEOTIDE SEQUENCE [LARGE SCALE GENOMIC DNA]</scope>
    <source>
        <strain evidence="3 4">H23T48</strain>
    </source>
</reference>
<keyword evidence="4" id="KW-1185">Reference proteome</keyword>
<dbReference type="PANTHER" id="PTHR38658:SF1">
    <property type="entry name" value="OXPP CYCLE PROTEIN OPCA-RELATED"/>
    <property type="match status" value="1"/>
</dbReference>
<evidence type="ECO:0000259" key="1">
    <source>
        <dbReference type="Pfam" id="PF10128"/>
    </source>
</evidence>
<protein>
    <submittedName>
        <fullName evidence="3">Glucose-6-phosphate dehydrogenase</fullName>
    </submittedName>
</protein>
<gene>
    <name evidence="3" type="ORF">EJ997_03835</name>
</gene>
<dbReference type="Pfam" id="PF10128">
    <property type="entry name" value="OpcA_G6PD_assem"/>
    <property type="match status" value="1"/>
</dbReference>